<protein>
    <submittedName>
        <fullName evidence="6">Uncharacterized protein</fullName>
    </submittedName>
</protein>
<evidence type="ECO:0000313" key="6">
    <source>
        <dbReference type="EMBL" id="KAH3659069.1"/>
    </source>
</evidence>
<dbReference type="InterPro" id="IPR050815">
    <property type="entry name" value="TF_fung"/>
</dbReference>
<reference evidence="6" key="2">
    <citation type="submission" date="2021-01" db="EMBL/GenBank/DDBJ databases">
        <authorList>
            <person name="Schikora-Tamarit M.A."/>
        </authorList>
    </citation>
    <scope>NUCLEOTIDE SEQUENCE</scope>
    <source>
        <strain evidence="6">NCAIM Y.01608</strain>
    </source>
</reference>
<evidence type="ECO:0000256" key="2">
    <source>
        <dbReference type="ARBA" id="ARBA00022723"/>
    </source>
</evidence>
<comment type="subcellular location">
    <subcellularLocation>
        <location evidence="1">Nucleus</location>
    </subcellularLocation>
</comment>
<organism evidence="6 7">
    <name type="scientific">Ogataea polymorpha</name>
    <dbReference type="NCBI Taxonomy" id="460523"/>
    <lineage>
        <taxon>Eukaryota</taxon>
        <taxon>Fungi</taxon>
        <taxon>Dikarya</taxon>
        <taxon>Ascomycota</taxon>
        <taxon>Saccharomycotina</taxon>
        <taxon>Pichiomycetes</taxon>
        <taxon>Pichiales</taxon>
        <taxon>Pichiaceae</taxon>
        <taxon>Ogataea</taxon>
    </lineage>
</organism>
<dbReference type="GO" id="GO:0046872">
    <property type="term" value="F:metal ion binding"/>
    <property type="evidence" value="ECO:0007669"/>
    <property type="project" value="UniProtKB-KW"/>
</dbReference>
<dbReference type="EMBL" id="JAEUBD010001571">
    <property type="protein sequence ID" value="KAH3659069.1"/>
    <property type="molecule type" value="Genomic_DNA"/>
</dbReference>
<proteinExistence type="predicted"/>
<comment type="caution">
    <text evidence="6">The sequence shown here is derived from an EMBL/GenBank/DDBJ whole genome shotgun (WGS) entry which is preliminary data.</text>
</comment>
<reference evidence="6" key="1">
    <citation type="journal article" date="2021" name="Open Biol.">
        <title>Shared evolutionary footprints suggest mitochondrial oxidative damage underlies multiple complex I losses in fungi.</title>
        <authorList>
            <person name="Schikora-Tamarit M.A."/>
            <person name="Marcet-Houben M."/>
            <person name="Nosek J."/>
            <person name="Gabaldon T."/>
        </authorList>
    </citation>
    <scope>NUCLEOTIDE SEQUENCE</scope>
    <source>
        <strain evidence="6">NCAIM Y.01608</strain>
    </source>
</reference>
<evidence type="ECO:0000256" key="5">
    <source>
        <dbReference type="ARBA" id="ARBA00023242"/>
    </source>
</evidence>
<keyword evidence="4" id="KW-0804">Transcription</keyword>
<keyword evidence="2" id="KW-0479">Metal-binding</keyword>
<gene>
    <name evidence="6" type="ORF">OGATHE_006795</name>
</gene>
<dbReference type="AlphaFoldDB" id="A0A9P8NU11"/>
<evidence type="ECO:0000256" key="1">
    <source>
        <dbReference type="ARBA" id="ARBA00004123"/>
    </source>
</evidence>
<dbReference type="PANTHER" id="PTHR47338:SF5">
    <property type="entry name" value="ZN(II)2CYS6 TRANSCRIPTION FACTOR (EUROFUNG)"/>
    <property type="match status" value="1"/>
</dbReference>
<evidence type="ECO:0000256" key="4">
    <source>
        <dbReference type="ARBA" id="ARBA00023163"/>
    </source>
</evidence>
<sequence length="295" mass="34223">MYIRTLWAYQLTCLSLREGSSAQSQARLSKFRLPLANEDVVFDYRRPEQYLVSMNVPQTTNLFSLFVYITDIWTDCSAWIFKGVRNHSREAPWDHTSEWSRLNNRIETFEAQLGPKQKFSRVNLDAHFELGEGSLYCYFLLVTYAAKVLIRRIFFPFVPLDKQGPKGPYPLPHELRGAPLSWWSENAHIVFESCKVMSILFHELDKRNHRMLEAASKNKVTLSSISDFENMKDELLDVANVAAPLPKPERCLQLDNILGSPRSHTPAEELDWSAALAWDFDWSNLGTFTFAEYMR</sequence>
<keyword evidence="5" id="KW-0539">Nucleus</keyword>
<keyword evidence="3" id="KW-0805">Transcription regulation</keyword>
<accession>A0A9P8NU11</accession>
<dbReference type="PANTHER" id="PTHR47338">
    <property type="entry name" value="ZN(II)2CYS6 TRANSCRIPTION FACTOR (EUROFUNG)-RELATED"/>
    <property type="match status" value="1"/>
</dbReference>
<name>A0A9P8NU11_9ASCO</name>
<evidence type="ECO:0000313" key="7">
    <source>
        <dbReference type="Proteomes" id="UP000788993"/>
    </source>
</evidence>
<evidence type="ECO:0000256" key="3">
    <source>
        <dbReference type="ARBA" id="ARBA00023015"/>
    </source>
</evidence>
<dbReference type="GO" id="GO:0000981">
    <property type="term" value="F:DNA-binding transcription factor activity, RNA polymerase II-specific"/>
    <property type="evidence" value="ECO:0007669"/>
    <property type="project" value="InterPro"/>
</dbReference>
<dbReference type="Proteomes" id="UP000788993">
    <property type="component" value="Unassembled WGS sequence"/>
</dbReference>
<dbReference type="GO" id="GO:0005634">
    <property type="term" value="C:nucleus"/>
    <property type="evidence" value="ECO:0007669"/>
    <property type="project" value="UniProtKB-SubCell"/>
</dbReference>
<keyword evidence="7" id="KW-1185">Reference proteome</keyword>